<sequence>MNIMRNKFSSIEEMTGKLHNSQANTRNAASLSKGQGISFQEVLEKTKATEESRRLRFSKHANERLQSRNIDLSKTQLERLEQGTNKAREKGIKESLVMVDDLAFIVNVKNNTVVTAVNNSEDGVFTNIDGAVIG</sequence>
<proteinExistence type="predicted"/>
<dbReference type="STRING" id="290052.ASU35_00490"/>
<dbReference type="EMBL" id="LNAM01000001">
    <property type="protein sequence ID" value="KSV60741.1"/>
    <property type="molecule type" value="Genomic_DNA"/>
</dbReference>
<keyword evidence="1" id="KW-0282">Flagellum</keyword>
<keyword evidence="2" id="KW-1185">Reference proteome</keyword>
<name>A0A0V8QJK3_9FIRM</name>
<accession>A0A0V8QJK3</accession>
<keyword evidence="1" id="KW-0969">Cilium</keyword>
<comment type="caution">
    <text evidence="1">The sequence shown here is derived from an EMBL/GenBank/DDBJ whole genome shotgun (WGS) entry which is preliminary data.</text>
</comment>
<dbReference type="OrthoDB" id="165650at2"/>
<organism evidence="1 2">
    <name type="scientific">Acetivibrio ethanolgignens</name>
    <dbReference type="NCBI Taxonomy" id="290052"/>
    <lineage>
        <taxon>Bacteria</taxon>
        <taxon>Bacillati</taxon>
        <taxon>Bacillota</taxon>
        <taxon>Clostridia</taxon>
        <taxon>Eubacteriales</taxon>
        <taxon>Oscillospiraceae</taxon>
        <taxon>Acetivibrio</taxon>
    </lineage>
</organism>
<dbReference type="Pfam" id="PF12611">
    <property type="entry name" value="Flagellar_put"/>
    <property type="match status" value="1"/>
</dbReference>
<protein>
    <submittedName>
        <fullName evidence="1">Flagellar protein</fullName>
    </submittedName>
</protein>
<reference evidence="1 2" key="1">
    <citation type="submission" date="2015-11" db="EMBL/GenBank/DDBJ databases">
        <title>Butyribacter intestini gen. nov., sp. nov., a butyric acid-producing bacterium of the family Lachnospiraceae isolated from the human faeces.</title>
        <authorList>
            <person name="Zou Y."/>
            <person name="Xue W."/>
            <person name="Luo G."/>
            <person name="Lv M."/>
        </authorList>
    </citation>
    <scope>NUCLEOTIDE SEQUENCE [LARGE SCALE GENOMIC DNA]</scope>
    <source>
        <strain evidence="1 2">ACET-33324</strain>
    </source>
</reference>
<dbReference type="AlphaFoldDB" id="A0A0V8QJK3"/>
<evidence type="ECO:0000313" key="1">
    <source>
        <dbReference type="EMBL" id="KSV60741.1"/>
    </source>
</evidence>
<dbReference type="InterPro" id="IPR013367">
    <property type="entry name" value="Flagellar_put"/>
</dbReference>
<evidence type="ECO:0000313" key="2">
    <source>
        <dbReference type="Proteomes" id="UP000054874"/>
    </source>
</evidence>
<dbReference type="Proteomes" id="UP000054874">
    <property type="component" value="Unassembled WGS sequence"/>
</dbReference>
<dbReference type="NCBIfam" id="TIGR02530">
    <property type="entry name" value="flg_new"/>
    <property type="match status" value="1"/>
</dbReference>
<dbReference type="RefSeq" id="WP_058351220.1">
    <property type="nucleotide sequence ID" value="NZ_CABMMD010000001.1"/>
</dbReference>
<keyword evidence="1" id="KW-0966">Cell projection</keyword>
<gene>
    <name evidence="1" type="ORF">ASU35_00490</name>
</gene>